<dbReference type="Proteomes" id="UP000095009">
    <property type="component" value="Unassembled WGS sequence"/>
</dbReference>
<dbReference type="GO" id="GO:0031625">
    <property type="term" value="F:ubiquitin protein ligase binding"/>
    <property type="evidence" value="ECO:0007669"/>
    <property type="project" value="TreeGrafter"/>
</dbReference>
<evidence type="ECO:0000256" key="6">
    <source>
        <dbReference type="ARBA" id="ARBA00023010"/>
    </source>
</evidence>
<dbReference type="PROSITE" id="PS50249">
    <property type="entry name" value="MPN"/>
    <property type="match status" value="1"/>
</dbReference>
<comment type="subcellular location">
    <subcellularLocation>
        <location evidence="2">Cytoplasm</location>
        <location evidence="2">Perinuclear region</location>
    </subcellularLocation>
    <subcellularLocation>
        <location evidence="1">Nucleus membrane</location>
        <topology evidence="1">Peripheral membrane protein</topology>
        <orientation evidence="1">Cytoplasmic side</orientation>
    </subcellularLocation>
</comment>
<evidence type="ECO:0000256" key="5">
    <source>
        <dbReference type="ARBA" id="ARBA00022816"/>
    </source>
</evidence>
<dbReference type="InterPro" id="IPR024682">
    <property type="entry name" value="Npl4_Ub-like_dom"/>
</dbReference>
<dbReference type="AlphaFoldDB" id="A0A1E3PHA8"/>
<evidence type="ECO:0000256" key="7">
    <source>
        <dbReference type="ARBA" id="ARBA00024703"/>
    </source>
</evidence>
<keyword evidence="6" id="KW-0811">Translocation</keyword>
<dbReference type="InterPro" id="IPR007716">
    <property type="entry name" value="NPL4_Zn-bd_put"/>
</dbReference>
<dbReference type="GO" id="GO:0031965">
    <property type="term" value="C:nuclear membrane"/>
    <property type="evidence" value="ECO:0007669"/>
    <property type="project" value="UniProtKB-SubCell"/>
</dbReference>
<accession>A0A1E3PHA8</accession>
<reference evidence="9 10" key="1">
    <citation type="journal article" date="2016" name="Proc. Natl. Acad. Sci. U.S.A.">
        <title>Comparative genomics of biotechnologically important yeasts.</title>
        <authorList>
            <person name="Riley R."/>
            <person name="Haridas S."/>
            <person name="Wolfe K.H."/>
            <person name="Lopes M.R."/>
            <person name="Hittinger C.T."/>
            <person name="Goeker M."/>
            <person name="Salamov A.A."/>
            <person name="Wisecaver J.H."/>
            <person name="Long T.M."/>
            <person name="Calvey C.H."/>
            <person name="Aerts A.L."/>
            <person name="Barry K.W."/>
            <person name="Choi C."/>
            <person name="Clum A."/>
            <person name="Coughlan A.Y."/>
            <person name="Deshpande S."/>
            <person name="Douglass A.P."/>
            <person name="Hanson S.J."/>
            <person name="Klenk H.-P."/>
            <person name="LaButti K.M."/>
            <person name="Lapidus A."/>
            <person name="Lindquist E.A."/>
            <person name="Lipzen A.M."/>
            <person name="Meier-Kolthoff J.P."/>
            <person name="Ohm R.A."/>
            <person name="Otillar R.P."/>
            <person name="Pangilinan J.L."/>
            <person name="Peng Y."/>
            <person name="Rokas A."/>
            <person name="Rosa C.A."/>
            <person name="Scheuner C."/>
            <person name="Sibirny A.A."/>
            <person name="Slot J.C."/>
            <person name="Stielow J.B."/>
            <person name="Sun H."/>
            <person name="Kurtzman C.P."/>
            <person name="Blackwell M."/>
            <person name="Grigoriev I.V."/>
            <person name="Jeffries T.W."/>
        </authorList>
    </citation>
    <scope>NUCLEOTIDE SEQUENCE [LARGE SCALE GENOMIC DNA]</scope>
    <source>
        <strain evidence="9 10">DSM 6958</strain>
    </source>
</reference>
<dbReference type="Pfam" id="PF05021">
    <property type="entry name" value="NPL4"/>
    <property type="match status" value="1"/>
</dbReference>
<dbReference type="CDD" id="cd08061">
    <property type="entry name" value="MPN_NPL4"/>
    <property type="match status" value="1"/>
</dbReference>
<evidence type="ECO:0000313" key="9">
    <source>
        <dbReference type="EMBL" id="ODQ64791.1"/>
    </source>
</evidence>
<dbReference type="EMBL" id="KV454411">
    <property type="protein sequence ID" value="ODQ64791.1"/>
    <property type="molecule type" value="Genomic_DNA"/>
</dbReference>
<evidence type="ECO:0000256" key="2">
    <source>
        <dbReference type="ARBA" id="ARBA00004556"/>
    </source>
</evidence>
<dbReference type="InterPro" id="IPR007717">
    <property type="entry name" value="NPL4_C"/>
</dbReference>
<evidence type="ECO:0000256" key="3">
    <source>
        <dbReference type="ARBA" id="ARBA00011025"/>
    </source>
</evidence>
<dbReference type="InterPro" id="IPR037518">
    <property type="entry name" value="MPN"/>
</dbReference>
<keyword evidence="5" id="KW-0813">Transport</keyword>
<dbReference type="PIRSF" id="PIRSF010052">
    <property type="entry name" value="Polyub_prc_Npl4"/>
    <property type="match status" value="1"/>
</dbReference>
<keyword evidence="5" id="KW-0509">mRNA transport</keyword>
<keyword evidence="6" id="KW-0653">Protein transport</keyword>
<evidence type="ECO:0000256" key="4">
    <source>
        <dbReference type="ARBA" id="ARBA00019709"/>
    </source>
</evidence>
<protein>
    <recommendedName>
        <fullName evidence="4">Nuclear protein localization protein 4</fullName>
    </recommendedName>
</protein>
<evidence type="ECO:0000259" key="8">
    <source>
        <dbReference type="PROSITE" id="PS50249"/>
    </source>
</evidence>
<proteinExistence type="inferred from homology"/>
<dbReference type="Gene3D" id="3.10.20.90">
    <property type="entry name" value="Phosphatidylinositol 3-kinase Catalytic Subunit, Chain A, domain 1"/>
    <property type="match status" value="1"/>
</dbReference>
<dbReference type="SUPFAM" id="SSF54236">
    <property type="entry name" value="Ubiquitin-like"/>
    <property type="match status" value="1"/>
</dbReference>
<dbReference type="GO" id="GO:0043130">
    <property type="term" value="F:ubiquitin binding"/>
    <property type="evidence" value="ECO:0007669"/>
    <property type="project" value="TreeGrafter"/>
</dbReference>
<dbReference type="InterPro" id="IPR016563">
    <property type="entry name" value="Npl4"/>
</dbReference>
<gene>
    <name evidence="9" type="ORF">NADFUDRAFT_43087</name>
</gene>
<evidence type="ECO:0000256" key="1">
    <source>
        <dbReference type="ARBA" id="ARBA00004335"/>
    </source>
</evidence>
<feature type="domain" description="MPN" evidence="8">
    <location>
        <begin position="236"/>
        <end position="374"/>
    </location>
</feature>
<organism evidence="9 10">
    <name type="scientific">Nadsonia fulvescens var. elongata DSM 6958</name>
    <dbReference type="NCBI Taxonomy" id="857566"/>
    <lineage>
        <taxon>Eukaryota</taxon>
        <taxon>Fungi</taxon>
        <taxon>Dikarya</taxon>
        <taxon>Ascomycota</taxon>
        <taxon>Saccharomycotina</taxon>
        <taxon>Dipodascomycetes</taxon>
        <taxon>Dipodascales</taxon>
        <taxon>Dipodascales incertae sedis</taxon>
        <taxon>Nadsonia</taxon>
    </lineage>
</organism>
<dbReference type="OrthoDB" id="10251089at2759"/>
<dbReference type="InterPro" id="IPR029071">
    <property type="entry name" value="Ubiquitin-like_domsf"/>
</dbReference>
<dbReference type="Pfam" id="PF11543">
    <property type="entry name" value="UN_NPL4"/>
    <property type="match status" value="1"/>
</dbReference>
<dbReference type="GO" id="GO:0015031">
    <property type="term" value="P:protein transport"/>
    <property type="evidence" value="ECO:0007669"/>
    <property type="project" value="UniProtKB-KW"/>
</dbReference>
<sequence length="574" mass="63568">MILRFRSKEGTFRVNTEPTSDFELVLKSLVSNLADVAPMTLSLSNVPNDKGQPAAQLCGKTVQELGLKHGDLLFFTIESTATSPDSGSSDTKVLPSVEDGIDSAMTVFKNTKQLPVDDFLEAKDGKIIRGFDSRMCQHGSKGMCDYCMPLEPWDAGYHELNAIKHTSFHAYLRKINSTANKTGSSSSYIAPLSQANYEVDRKCTNGHLPWPAGICSKCQPSAITLQQQSFRMVDHVEFASPSIINSFIDSWRQTGTQRIGYLYGRYEAYDMVPLGTKAVVEAIYEPPQHDEADGVTLTIPWDEEKNVDNMAQLCGLQRVGVVYSDLTDAGKGDGSVICKRHVDSYFLSSLEIVFAAQLQVANPNPCRWATSGIYSSKFVTCVITGNTKGEIDIVSYQVSETAEAMVKADLIEPSINPSLMLINEPTTTRYVPDIFYKRINEYKRAVQENAKPAFPVEYLLITLTHGFPSNANPMFDQDSKFPLANRQALGTSQDLHGLSQVLGLEKGTFSISPETITKLSNFHVINYIHSLGILNKDEEQLLAKLASQHESVDGYRLYESNGWQTLLTIIREST</sequence>
<dbReference type="STRING" id="857566.A0A1E3PHA8"/>
<name>A0A1E3PHA8_9ASCO</name>
<comment type="similarity">
    <text evidence="3">Belongs to the NPL4 family.</text>
</comment>
<dbReference type="PANTHER" id="PTHR12710:SF0">
    <property type="entry name" value="NUCLEAR PROTEIN LOCALIZATION PROTEIN 4 HOMOLOG"/>
    <property type="match status" value="1"/>
</dbReference>
<dbReference type="GO" id="GO:0006511">
    <property type="term" value="P:ubiquitin-dependent protein catabolic process"/>
    <property type="evidence" value="ECO:0007669"/>
    <property type="project" value="InterPro"/>
</dbReference>
<evidence type="ECO:0000313" key="10">
    <source>
        <dbReference type="Proteomes" id="UP000095009"/>
    </source>
</evidence>
<dbReference type="GO" id="GO:0051028">
    <property type="term" value="P:mRNA transport"/>
    <property type="evidence" value="ECO:0007669"/>
    <property type="project" value="UniProtKB-KW"/>
</dbReference>
<keyword evidence="10" id="KW-1185">Reference proteome</keyword>
<dbReference type="Pfam" id="PF05020">
    <property type="entry name" value="zf-NPL4"/>
    <property type="match status" value="1"/>
</dbReference>
<dbReference type="PANTHER" id="PTHR12710">
    <property type="entry name" value="NUCLEAR PROTEIN LOCALIZATION 4"/>
    <property type="match status" value="1"/>
</dbReference>
<comment type="function">
    <text evidence="7">Involved in the import of nuclear-targeted proteins into the nucleus and the export of poly(A) RNA out of the nucleus. Has a role in the endoplasmic reticulum-associated degradation (ERAD) pathway.</text>
</comment>
<dbReference type="GO" id="GO:0048471">
    <property type="term" value="C:perinuclear region of cytoplasm"/>
    <property type="evidence" value="ECO:0007669"/>
    <property type="project" value="UniProtKB-SubCell"/>
</dbReference>